<dbReference type="RefSeq" id="WP_377962779.1">
    <property type="nucleotide sequence ID" value="NZ_JBHZOL010000031.1"/>
</dbReference>
<proteinExistence type="predicted"/>
<feature type="compositionally biased region" description="Low complexity" evidence="1">
    <location>
        <begin position="145"/>
        <end position="163"/>
    </location>
</feature>
<evidence type="ECO:0008006" key="4">
    <source>
        <dbReference type="Google" id="ProtNLM"/>
    </source>
</evidence>
<keyword evidence="3" id="KW-1185">Reference proteome</keyword>
<protein>
    <recommendedName>
        <fullName evidence="4">DRBM domain-containing protein</fullName>
    </recommendedName>
</protein>
<accession>A0ABW6IC40</accession>
<name>A0ABW6IC40_9CYAN</name>
<evidence type="ECO:0000256" key="1">
    <source>
        <dbReference type="SAM" id="MobiDB-lite"/>
    </source>
</evidence>
<comment type="caution">
    <text evidence="2">The sequence shown here is derived from an EMBL/GenBank/DDBJ whole genome shotgun (WGS) entry which is preliminary data.</text>
</comment>
<reference evidence="2 3" key="1">
    <citation type="submission" date="2024-10" db="EMBL/GenBank/DDBJ databases">
        <authorList>
            <person name="Ratan Roy A."/>
            <person name="Morales Sandoval P.H."/>
            <person name="De Los Santos Villalobos S."/>
            <person name="Chakraborty S."/>
            <person name="Mukherjee J."/>
        </authorList>
    </citation>
    <scope>NUCLEOTIDE SEQUENCE [LARGE SCALE GENOMIC DNA]</scope>
    <source>
        <strain evidence="2 3">S1</strain>
    </source>
</reference>
<gene>
    <name evidence="2" type="ORF">ACFVKH_05500</name>
</gene>
<dbReference type="Proteomes" id="UP001600165">
    <property type="component" value="Unassembled WGS sequence"/>
</dbReference>
<evidence type="ECO:0000313" key="2">
    <source>
        <dbReference type="EMBL" id="MFE4105721.1"/>
    </source>
</evidence>
<organism evidence="2 3">
    <name type="scientific">Almyronema epifaneia S1</name>
    <dbReference type="NCBI Taxonomy" id="2991925"/>
    <lineage>
        <taxon>Bacteria</taxon>
        <taxon>Bacillati</taxon>
        <taxon>Cyanobacteriota</taxon>
        <taxon>Cyanophyceae</taxon>
        <taxon>Nodosilineales</taxon>
        <taxon>Nodosilineaceae</taxon>
        <taxon>Almyronema</taxon>
        <taxon>Almyronema epifaneia</taxon>
    </lineage>
</organism>
<dbReference type="EMBL" id="JBHZOL010000031">
    <property type="protein sequence ID" value="MFE4105721.1"/>
    <property type="molecule type" value="Genomic_DNA"/>
</dbReference>
<sequence>MIHSLIQQFRDRYPMGSLTADLLMLHDGQYIVRAIVQLEQGTVATGMAASSDLAQAEDLAKSRALQSLGLAAKAEVNVASPLAAADEPPASLPVTKKLAATLGKATVQSGLSQTELPTVTSLPLPDELPHPQVDPIPMSVATFQPDLPASSPLPSSTPHSAPPEASLSSVATGPVDLSDILAQTDVELRRLGWSVQQGREFLEQTYNKRSRHDLSDEELLEFLLYLEGQPSPTEPEG</sequence>
<evidence type="ECO:0000313" key="3">
    <source>
        <dbReference type="Proteomes" id="UP001600165"/>
    </source>
</evidence>
<feature type="region of interest" description="Disordered" evidence="1">
    <location>
        <begin position="118"/>
        <end position="171"/>
    </location>
</feature>